<reference evidence="1 2" key="1">
    <citation type="submission" date="2023-06" db="EMBL/GenBank/DDBJ databases">
        <authorList>
            <person name="Oyuntsetseg B."/>
            <person name="Kim S.B."/>
        </authorList>
    </citation>
    <scope>NUCLEOTIDE SEQUENCE [LARGE SCALE GENOMIC DNA]</scope>
    <source>
        <strain evidence="1 2">2-15</strain>
    </source>
</reference>
<name>A0A9Y2IFZ5_9PSEU</name>
<accession>A0A9Y2IFZ5</accession>
<organism evidence="1 2">
    <name type="scientific">Amycolatopsis carbonis</name>
    <dbReference type="NCBI Taxonomy" id="715471"/>
    <lineage>
        <taxon>Bacteria</taxon>
        <taxon>Bacillati</taxon>
        <taxon>Actinomycetota</taxon>
        <taxon>Actinomycetes</taxon>
        <taxon>Pseudonocardiales</taxon>
        <taxon>Pseudonocardiaceae</taxon>
        <taxon>Amycolatopsis</taxon>
    </lineage>
</organism>
<dbReference type="KEGG" id="acab:QRX50_40730"/>
<dbReference type="RefSeq" id="WP_285968408.1">
    <property type="nucleotide sequence ID" value="NZ_CP127294.1"/>
</dbReference>
<dbReference type="InterPro" id="IPR036890">
    <property type="entry name" value="HATPase_C_sf"/>
</dbReference>
<evidence type="ECO:0000313" key="2">
    <source>
        <dbReference type="Proteomes" id="UP001236014"/>
    </source>
</evidence>
<evidence type="ECO:0000313" key="1">
    <source>
        <dbReference type="EMBL" id="WIX77668.1"/>
    </source>
</evidence>
<dbReference type="AlphaFoldDB" id="A0A9Y2IFZ5"/>
<keyword evidence="2" id="KW-1185">Reference proteome</keyword>
<dbReference type="Gene3D" id="3.30.565.10">
    <property type="entry name" value="Histidine kinase-like ATPase, C-terminal domain"/>
    <property type="match status" value="1"/>
</dbReference>
<protein>
    <recommendedName>
        <fullName evidence="3">ATP-binding protein</fullName>
    </recommendedName>
</protein>
<dbReference type="EMBL" id="CP127294">
    <property type="protein sequence ID" value="WIX77668.1"/>
    <property type="molecule type" value="Genomic_DNA"/>
</dbReference>
<evidence type="ECO:0008006" key="3">
    <source>
        <dbReference type="Google" id="ProtNLM"/>
    </source>
</evidence>
<proteinExistence type="predicted"/>
<sequence>MTEDSRPPGAATAVFNGPDTAEAARVTLRAMLAHVPAPVVGDAVQLMDELVTDATRDGASFRALRLGLAAHPPRLRIDVERDEPDEPHTTAMSPDRVEGRFLLEELASTWWSHTLGSISVTRAELALPLPR</sequence>
<dbReference type="Proteomes" id="UP001236014">
    <property type="component" value="Chromosome"/>
</dbReference>
<gene>
    <name evidence="1" type="ORF">QRX50_40730</name>
</gene>